<dbReference type="EMBL" id="AJSR01000136">
    <property type="protein sequence ID" value="EKM33716.1"/>
    <property type="molecule type" value="Genomic_DNA"/>
</dbReference>
<proteinExistence type="predicted"/>
<dbReference type="AlphaFoldDB" id="A0A454D518"/>
<evidence type="ECO:0000313" key="2">
    <source>
        <dbReference type="Proteomes" id="UP000008367"/>
    </source>
</evidence>
<comment type="caution">
    <text evidence="1">The sequence shown here is derived from an EMBL/GenBank/DDBJ whole genome shotgun (WGS) entry which is preliminary data.</text>
</comment>
<dbReference type="Proteomes" id="UP000008367">
    <property type="component" value="Unassembled WGS sequence"/>
</dbReference>
<feature type="non-terminal residue" evidence="1">
    <location>
        <position position="1"/>
    </location>
</feature>
<protein>
    <submittedName>
        <fullName evidence="1">3-deoxy-7-phosphoheptulonate synthase</fullName>
        <ecNumber evidence="1">2.5.1.54</ecNumber>
    </submittedName>
</protein>
<keyword evidence="1" id="KW-0808">Transferase</keyword>
<gene>
    <name evidence="1" type="ORF">VCHENC02_0864B</name>
</gene>
<sequence length="19" mass="2532">RRDEIRRIDHRRMYQLGFN</sequence>
<dbReference type="EC" id="2.5.1.54" evidence="1"/>
<reference evidence="1 2" key="1">
    <citation type="submission" date="2012-10" db="EMBL/GenBank/DDBJ databases">
        <title>Genome sequence of Vibrio Cholerae HENC-02.</title>
        <authorList>
            <person name="Eppinger M."/>
            <person name="Hasan N.A."/>
            <person name="Sengamalay N."/>
            <person name="Hine E."/>
            <person name="Su Q."/>
            <person name="Daugherty S.C."/>
            <person name="Young S."/>
            <person name="Sadzewicz L."/>
            <person name="Tallon L."/>
            <person name="Cebula T.A."/>
            <person name="Ravel J."/>
            <person name="Colwell R.R."/>
        </authorList>
    </citation>
    <scope>NUCLEOTIDE SEQUENCE [LARGE SCALE GENOMIC DNA]</scope>
    <source>
        <strain evidence="1 2">HENC-02</strain>
    </source>
</reference>
<organism evidence="1 2">
    <name type="scientific">Vibrio harveyi</name>
    <name type="common">Beneckea harveyi</name>
    <dbReference type="NCBI Taxonomy" id="669"/>
    <lineage>
        <taxon>Bacteria</taxon>
        <taxon>Pseudomonadati</taxon>
        <taxon>Pseudomonadota</taxon>
        <taxon>Gammaproteobacteria</taxon>
        <taxon>Vibrionales</taxon>
        <taxon>Vibrionaceae</taxon>
        <taxon>Vibrio</taxon>
    </lineage>
</organism>
<evidence type="ECO:0000313" key="1">
    <source>
        <dbReference type="EMBL" id="EKM33716.1"/>
    </source>
</evidence>
<accession>A0A454D518</accession>
<dbReference type="GO" id="GO:0003849">
    <property type="term" value="F:3-deoxy-7-phosphoheptulonate synthase activity"/>
    <property type="evidence" value="ECO:0007669"/>
    <property type="project" value="UniProtKB-EC"/>
</dbReference>
<name>A0A454D518_VIBHA</name>